<comment type="caution">
    <text evidence="5">The sequence shown here is derived from an EMBL/GenBank/DDBJ whole genome shotgun (WGS) entry which is preliminary data.</text>
</comment>
<evidence type="ECO:0000313" key="6">
    <source>
        <dbReference type="Proteomes" id="UP000703269"/>
    </source>
</evidence>
<gene>
    <name evidence="5" type="ORF">PsYK624_092540</name>
</gene>
<protein>
    <submittedName>
        <fullName evidence="5">NAD(P)-binding protein</fullName>
    </submittedName>
</protein>
<accession>A0A9P3GE26</accession>
<comment type="subcellular location">
    <subcellularLocation>
        <location evidence="1">Endoplasmic reticulum</location>
    </subcellularLocation>
</comment>
<dbReference type="EMBL" id="BPQB01000030">
    <property type="protein sequence ID" value="GJE93095.1"/>
    <property type="molecule type" value="Genomic_DNA"/>
</dbReference>
<dbReference type="Gene3D" id="3.40.50.720">
    <property type="entry name" value="NAD(P)-binding Rossmann-like Domain"/>
    <property type="match status" value="1"/>
</dbReference>
<keyword evidence="6" id="KW-1185">Reference proteome</keyword>
<evidence type="ECO:0000313" key="5">
    <source>
        <dbReference type="EMBL" id="GJE93095.1"/>
    </source>
</evidence>
<dbReference type="Pfam" id="PF00106">
    <property type="entry name" value="adh_short"/>
    <property type="match status" value="1"/>
</dbReference>
<reference evidence="5 6" key="1">
    <citation type="submission" date="2021-08" db="EMBL/GenBank/DDBJ databases">
        <title>Draft Genome Sequence of Phanerochaete sordida strain YK-624.</title>
        <authorList>
            <person name="Mori T."/>
            <person name="Dohra H."/>
            <person name="Suzuki T."/>
            <person name="Kawagishi H."/>
            <person name="Hirai H."/>
        </authorList>
    </citation>
    <scope>NUCLEOTIDE SEQUENCE [LARGE SCALE GENOMIC DNA]</scope>
    <source>
        <strain evidence="5 6">YK-624</strain>
    </source>
</reference>
<dbReference type="SUPFAM" id="SSF51735">
    <property type="entry name" value="NAD(P)-binding Rossmann-fold domains"/>
    <property type="match status" value="1"/>
</dbReference>
<keyword evidence="3" id="KW-0521">NADP</keyword>
<evidence type="ECO:0000256" key="3">
    <source>
        <dbReference type="ARBA" id="ARBA00022857"/>
    </source>
</evidence>
<dbReference type="GO" id="GO:0016491">
    <property type="term" value="F:oxidoreductase activity"/>
    <property type="evidence" value="ECO:0007669"/>
    <property type="project" value="UniProtKB-KW"/>
</dbReference>
<dbReference type="Proteomes" id="UP000703269">
    <property type="component" value="Unassembled WGS sequence"/>
</dbReference>
<name>A0A9P3GE26_9APHY</name>
<dbReference type="OrthoDB" id="47007at2759"/>
<dbReference type="InterPro" id="IPR002347">
    <property type="entry name" value="SDR_fam"/>
</dbReference>
<dbReference type="InterPro" id="IPR036291">
    <property type="entry name" value="NAD(P)-bd_dom_sf"/>
</dbReference>
<sequence>MPSAIQAFAAIGALVALKSTYDLLRLASVYLLPSNLPRYLYGPAPYALVTGASDGIGKGVAKELYRRGFNLIIHGRNAEKMERVREEIQSLGVPRKDVKIWVADANDPEVDFEGAVAQWEGLEITLVVHNVGGAPVREPTIDGIPAPDILGDLRRNALFTLFLTRALLPKLRRAAGPAELVFCGSLSSVLPVPRIVTYGASKAFLRQLSAALGADELYRAPRAPNVRTLYMDVGNVATHGHKIAAAFASPSADVYARHFVHCIGCGRDSVVPYWFHAFQLGMMGAVPSSVMLPELFKAIDLEFELAKKD</sequence>
<dbReference type="InterPro" id="IPR051019">
    <property type="entry name" value="VLCFA-Steroid_DH"/>
</dbReference>
<dbReference type="PRINTS" id="PR00081">
    <property type="entry name" value="GDHRDH"/>
</dbReference>
<comment type="similarity">
    <text evidence="2">Belongs to the short-chain dehydrogenases/reductases (SDR) family.</text>
</comment>
<keyword evidence="4" id="KW-0560">Oxidoreductase</keyword>
<dbReference type="AlphaFoldDB" id="A0A9P3GE26"/>
<evidence type="ECO:0000256" key="2">
    <source>
        <dbReference type="ARBA" id="ARBA00006484"/>
    </source>
</evidence>
<organism evidence="5 6">
    <name type="scientific">Phanerochaete sordida</name>
    <dbReference type="NCBI Taxonomy" id="48140"/>
    <lineage>
        <taxon>Eukaryota</taxon>
        <taxon>Fungi</taxon>
        <taxon>Dikarya</taxon>
        <taxon>Basidiomycota</taxon>
        <taxon>Agaricomycotina</taxon>
        <taxon>Agaricomycetes</taxon>
        <taxon>Polyporales</taxon>
        <taxon>Phanerochaetaceae</taxon>
        <taxon>Phanerochaete</taxon>
    </lineage>
</organism>
<proteinExistence type="inferred from homology"/>
<dbReference type="InterPro" id="IPR020904">
    <property type="entry name" value="Sc_DH/Rdtase_CS"/>
</dbReference>
<evidence type="ECO:0000256" key="1">
    <source>
        <dbReference type="ARBA" id="ARBA00004240"/>
    </source>
</evidence>
<dbReference type="PANTHER" id="PTHR43899">
    <property type="entry name" value="RH59310P"/>
    <property type="match status" value="1"/>
</dbReference>
<dbReference type="GO" id="GO:0005783">
    <property type="term" value="C:endoplasmic reticulum"/>
    <property type="evidence" value="ECO:0007669"/>
    <property type="project" value="UniProtKB-SubCell"/>
</dbReference>
<evidence type="ECO:0000256" key="4">
    <source>
        <dbReference type="ARBA" id="ARBA00023002"/>
    </source>
</evidence>
<dbReference type="PANTHER" id="PTHR43899:SF13">
    <property type="entry name" value="RH59310P"/>
    <property type="match status" value="1"/>
</dbReference>
<dbReference type="PROSITE" id="PS00061">
    <property type="entry name" value="ADH_SHORT"/>
    <property type="match status" value="1"/>
</dbReference>